<dbReference type="AlphaFoldDB" id="A0A1H9UQZ8"/>
<dbReference type="RefSeq" id="WP_090067568.1">
    <property type="nucleotide sequence ID" value="NZ_FOFT01000009.1"/>
</dbReference>
<keyword evidence="2" id="KW-1185">Reference proteome</keyword>
<organism evidence="1 2">
    <name type="scientific">Lentzea flaviverrucosa</name>
    <dbReference type="NCBI Taxonomy" id="200379"/>
    <lineage>
        <taxon>Bacteria</taxon>
        <taxon>Bacillati</taxon>
        <taxon>Actinomycetota</taxon>
        <taxon>Actinomycetes</taxon>
        <taxon>Pseudonocardiales</taxon>
        <taxon>Pseudonocardiaceae</taxon>
        <taxon>Lentzea</taxon>
    </lineage>
</organism>
<protein>
    <submittedName>
        <fullName evidence="1">Uncharacterized protein</fullName>
    </submittedName>
</protein>
<name>A0A1H9UQZ8_9PSEU</name>
<evidence type="ECO:0000313" key="2">
    <source>
        <dbReference type="Proteomes" id="UP000199028"/>
    </source>
</evidence>
<accession>A0A1H9UQZ8</accession>
<dbReference type="OrthoDB" id="3388637at2"/>
<reference evidence="2" key="1">
    <citation type="submission" date="2016-10" db="EMBL/GenBank/DDBJ databases">
        <authorList>
            <person name="Varghese N."/>
            <person name="Submissions S."/>
        </authorList>
    </citation>
    <scope>NUCLEOTIDE SEQUENCE [LARGE SCALE GENOMIC DNA]</scope>
    <source>
        <strain evidence="2">CGMCC 4.578</strain>
    </source>
</reference>
<proteinExistence type="predicted"/>
<sequence length="133" mass="15106">MWPIQGEFRGRGWADVAEWFDELHREQPGFESHQYMRDIVASVLASGAADRLGVTTSMHDIVVVSLDAKTWYHETIRVFSPSSLPPVRDGFVMLTFSGSKSRRRGSRETVQCTVEEAAPAFWDLVEEKFGITR</sequence>
<evidence type="ECO:0000313" key="1">
    <source>
        <dbReference type="EMBL" id="SES11915.1"/>
    </source>
</evidence>
<dbReference type="Proteomes" id="UP000199028">
    <property type="component" value="Unassembled WGS sequence"/>
</dbReference>
<dbReference type="EMBL" id="FOFT01000009">
    <property type="protein sequence ID" value="SES11915.1"/>
    <property type="molecule type" value="Genomic_DNA"/>
</dbReference>
<gene>
    <name evidence="1" type="ORF">SAMN05216195_10984</name>
</gene>